<dbReference type="EMBL" id="PVWO01000037">
    <property type="protein sequence ID" value="PSB58399.1"/>
    <property type="molecule type" value="Genomic_DNA"/>
</dbReference>
<feature type="compositionally biased region" description="Polar residues" evidence="1">
    <location>
        <begin position="586"/>
        <end position="595"/>
    </location>
</feature>
<comment type="caution">
    <text evidence="2">The sequence shown here is derived from an EMBL/GenBank/DDBJ whole genome shotgun (WGS) entry which is preliminary data.</text>
</comment>
<gene>
    <name evidence="2" type="ORF">C7B77_05000</name>
</gene>
<dbReference type="Proteomes" id="UP000238937">
    <property type="component" value="Unassembled WGS sequence"/>
</dbReference>
<name>A0A2T1GKN2_9CYAN</name>
<sequence length="595" mass="65952">VDKNGNQIREGFPDYFVKTDFSRQVSSCEPVTLGWDLVRETSAGRVKLGEVTTKSAQDAGFLHEYGWDIATKTQAEPLPIPQPRSLVVKTQTRLEIPTPDKLFSNAVWEISQADKIYQTRSKEPLDRARIAALDDLSSNPLLVTQTKIPTIVNERVELRDRYQICTPAKDLAAVERSLQGDGKRASIPYTLYTADTNPHPNYRAEYQRGYSVLLVDPQAIKQGRSKADPLISRLAKLLSPQLQQPLDLEAYQRELAAARVVRPIVGKNLQDLGVWLRNAGGVEIAPQIEIDKLQPLPVEIAAIGAEAKARFHAKVGTSANRQHTVFYFGAEYLRDRFVNNMGESPVKIDCSAPQTRAGKVYAAVVPTADLESYMREHYRHYSYNYDERGAAINKVLSTYSTQNLANLPARATLDVAMGFAANKYIGKSLLSQPSRVELYTEAYGENANTSKYESTDTVLVTGNRFDGKTVIRQNLEPFFHQEYLPLLKAARKSGATIVFGDGNAVDALTRKYLSAAGYTVLEHPCGYNEAVPQEQAGERQQELNSLAEPLPWRIASGSSLSAKDTSKPTQSETLAQIPIHLPTVENKPQSSALTQ</sequence>
<feature type="region of interest" description="Disordered" evidence="1">
    <location>
        <begin position="557"/>
        <end position="595"/>
    </location>
</feature>
<dbReference type="RefSeq" id="WP_181243711.1">
    <property type="nucleotide sequence ID" value="NZ_PVWO01000037.1"/>
</dbReference>
<feature type="compositionally biased region" description="Polar residues" evidence="1">
    <location>
        <begin position="557"/>
        <end position="574"/>
    </location>
</feature>
<proteinExistence type="predicted"/>
<protein>
    <submittedName>
        <fullName evidence="2">Uncharacterized protein</fullName>
    </submittedName>
</protein>
<feature type="non-terminal residue" evidence="2">
    <location>
        <position position="1"/>
    </location>
</feature>
<reference evidence="2 3" key="1">
    <citation type="submission" date="2018-03" db="EMBL/GenBank/DDBJ databases">
        <title>The ancient ancestry and fast evolution of plastids.</title>
        <authorList>
            <person name="Moore K.R."/>
            <person name="Magnabosco C."/>
            <person name="Momper L."/>
            <person name="Gold D.A."/>
            <person name="Bosak T."/>
            <person name="Fournier G.P."/>
        </authorList>
    </citation>
    <scope>NUCLEOTIDE SEQUENCE [LARGE SCALE GENOMIC DNA]</scope>
    <source>
        <strain evidence="2 3">CCALA 037</strain>
    </source>
</reference>
<evidence type="ECO:0000313" key="3">
    <source>
        <dbReference type="Proteomes" id="UP000238937"/>
    </source>
</evidence>
<keyword evidence="3" id="KW-1185">Reference proteome</keyword>
<accession>A0A2T1GKN2</accession>
<organism evidence="2 3">
    <name type="scientific">Chamaesiphon polymorphus CCALA 037</name>
    <dbReference type="NCBI Taxonomy" id="2107692"/>
    <lineage>
        <taxon>Bacteria</taxon>
        <taxon>Bacillati</taxon>
        <taxon>Cyanobacteriota</taxon>
        <taxon>Cyanophyceae</taxon>
        <taxon>Gomontiellales</taxon>
        <taxon>Chamaesiphonaceae</taxon>
        <taxon>Chamaesiphon</taxon>
    </lineage>
</organism>
<evidence type="ECO:0000256" key="1">
    <source>
        <dbReference type="SAM" id="MobiDB-lite"/>
    </source>
</evidence>
<evidence type="ECO:0000313" key="2">
    <source>
        <dbReference type="EMBL" id="PSB58399.1"/>
    </source>
</evidence>
<dbReference type="AlphaFoldDB" id="A0A2T1GKN2"/>